<proteinExistence type="predicted"/>
<gene>
    <name evidence="1" type="ORF">ERS852569_03863</name>
</gene>
<sequence length="341" mass="38927">MTTSKEGFPLKAEGGEDLLKGLKDLKVKLTENADIVQKYMEAVEKFLPGMTAMLGLTVSDFTLDKKSLIDLRNNMLEGEYSPVVYRAEKDGGKYEAAIWILREACGFSVHFAVVKNKDGQSWLYNSDRQNWEIIETEMDLSPRMEEILQSGSPESDVLEELLEVFYGDLDDAEYTAIKEKNQNLLSLYAETNKYMLPFYDDEEDVMYLIPRDKGRLGFRVGWNGSGYVLYQYLDFLDVLKRNEELGYLEKDHSQAAACTSNLKEIRNCLWMLANRYTEKPVYTVPLSLKAYTESADLREIGKPATFEFESADRRVLTAEEKKAAEGIRMYVGRLQKGGADV</sequence>
<organism evidence="1 2">
    <name type="scientific">Blautia obeum</name>
    <dbReference type="NCBI Taxonomy" id="40520"/>
    <lineage>
        <taxon>Bacteria</taxon>
        <taxon>Bacillati</taxon>
        <taxon>Bacillota</taxon>
        <taxon>Clostridia</taxon>
        <taxon>Lachnospirales</taxon>
        <taxon>Lachnospiraceae</taxon>
        <taxon>Blautia</taxon>
    </lineage>
</organism>
<reference evidence="1 2" key="1">
    <citation type="submission" date="2015-09" db="EMBL/GenBank/DDBJ databases">
        <authorList>
            <consortium name="Pathogen Informatics"/>
        </authorList>
    </citation>
    <scope>NUCLEOTIDE SEQUENCE [LARGE SCALE GENOMIC DNA]</scope>
    <source>
        <strain evidence="1 2">2789STDY5834957</strain>
    </source>
</reference>
<protein>
    <submittedName>
        <fullName evidence="1">Uncharacterized protein</fullName>
    </submittedName>
</protein>
<dbReference type="EMBL" id="CZBP01000055">
    <property type="protein sequence ID" value="CUQ42518.1"/>
    <property type="molecule type" value="Genomic_DNA"/>
</dbReference>
<dbReference type="RefSeq" id="WP_155513506.1">
    <property type="nucleotide sequence ID" value="NZ_CZBP01000055.1"/>
</dbReference>
<dbReference type="Proteomes" id="UP000095762">
    <property type="component" value="Unassembled WGS sequence"/>
</dbReference>
<evidence type="ECO:0000313" key="2">
    <source>
        <dbReference type="Proteomes" id="UP000095762"/>
    </source>
</evidence>
<name>A0A174WDI6_9FIRM</name>
<evidence type="ECO:0000313" key="1">
    <source>
        <dbReference type="EMBL" id="CUQ42518.1"/>
    </source>
</evidence>
<dbReference type="AlphaFoldDB" id="A0A174WDI6"/>
<accession>A0A174WDI6</accession>